<keyword evidence="1" id="KW-1133">Transmembrane helix</keyword>
<evidence type="ECO:0000313" key="3">
    <source>
        <dbReference type="EMBL" id="SDG67660.1"/>
    </source>
</evidence>
<feature type="signal peptide" evidence="2">
    <location>
        <begin position="1"/>
        <end position="28"/>
    </location>
</feature>
<dbReference type="STRING" id="405671.SAMN05421827_109124"/>
<proteinExistence type="predicted"/>
<keyword evidence="1" id="KW-0812">Transmembrane</keyword>
<evidence type="ECO:0000313" key="4">
    <source>
        <dbReference type="Proteomes" id="UP000199643"/>
    </source>
</evidence>
<evidence type="ECO:0000256" key="1">
    <source>
        <dbReference type="SAM" id="Phobius"/>
    </source>
</evidence>
<feature type="transmembrane region" description="Helical" evidence="1">
    <location>
        <begin position="35"/>
        <end position="54"/>
    </location>
</feature>
<dbReference type="OrthoDB" id="1408849at2"/>
<dbReference type="AlphaFoldDB" id="A0A1G7W978"/>
<accession>A0A1G7W978</accession>
<evidence type="ECO:0000256" key="2">
    <source>
        <dbReference type="SAM" id="SignalP"/>
    </source>
</evidence>
<dbReference type="RefSeq" id="WP_090500543.1">
    <property type="nucleotide sequence ID" value="NZ_FNCH01000009.1"/>
</dbReference>
<dbReference type="EMBL" id="FNCH01000009">
    <property type="protein sequence ID" value="SDG67660.1"/>
    <property type="molecule type" value="Genomic_DNA"/>
</dbReference>
<feature type="chain" id="PRO_5011683843" evidence="2">
    <location>
        <begin position="29"/>
        <end position="377"/>
    </location>
</feature>
<sequence>MKSIFSLSIRTFFAFALTFLFGAFASHAAGAPDQALVVGVAFSAVSFAVAPGLFHLKGSLAVSTITIADLITEYGAYYSAGSQSLKDLRVALMQQSVSEGFFTPRLTTATRIELANAQITRVLQAYQKAFTPISDTSFTPQVIKLDNLKIDVSIVPHDLMESWLGFLALNALKPEDCPIVKYWLENLVIPKYNEDLEMNEFFYGKTGAVTAGTATAPGASMNGVREKLKQAGVQVITMGAVPTVATEFVEYVEDFRGTLPELAKRVCKRIAMAPVLEQRFAQGMREKYNVNYAQVTDKKTIIDTDCQVVGLPSQTGHGVIWTTPEDNKIIANKNPENQGIFDLQKQGREIQALTDFHKGVGFWNPALVFRSDISLVA</sequence>
<gene>
    <name evidence="3" type="ORF">SAMN05421827_109124</name>
</gene>
<keyword evidence="1" id="KW-0472">Membrane</keyword>
<name>A0A1G7W978_9SPHI</name>
<reference evidence="4" key="1">
    <citation type="submission" date="2016-10" db="EMBL/GenBank/DDBJ databases">
        <authorList>
            <person name="Varghese N."/>
            <person name="Submissions S."/>
        </authorList>
    </citation>
    <scope>NUCLEOTIDE SEQUENCE [LARGE SCALE GENOMIC DNA]</scope>
    <source>
        <strain evidence="4">DSM 17933</strain>
    </source>
</reference>
<organism evidence="3 4">
    <name type="scientific">Pedobacter terrae</name>
    <dbReference type="NCBI Taxonomy" id="405671"/>
    <lineage>
        <taxon>Bacteria</taxon>
        <taxon>Pseudomonadati</taxon>
        <taxon>Bacteroidota</taxon>
        <taxon>Sphingobacteriia</taxon>
        <taxon>Sphingobacteriales</taxon>
        <taxon>Sphingobacteriaceae</taxon>
        <taxon>Pedobacter</taxon>
    </lineage>
</organism>
<protein>
    <submittedName>
        <fullName evidence="3">Uncharacterized protein</fullName>
    </submittedName>
</protein>
<keyword evidence="4" id="KW-1185">Reference proteome</keyword>
<dbReference type="Proteomes" id="UP000199643">
    <property type="component" value="Unassembled WGS sequence"/>
</dbReference>
<keyword evidence="2" id="KW-0732">Signal</keyword>